<comment type="caution">
    <text evidence="2">The sequence shown here is derived from an EMBL/GenBank/DDBJ whole genome shotgun (WGS) entry which is preliminary data.</text>
</comment>
<evidence type="ECO:0000313" key="2">
    <source>
        <dbReference type="EMBL" id="GIF82339.1"/>
    </source>
</evidence>
<gene>
    <name evidence="2" type="ORF">Cba03nite_36880</name>
</gene>
<dbReference type="Gene3D" id="3.30.70.100">
    <property type="match status" value="1"/>
</dbReference>
<feature type="domain" description="ABM" evidence="1">
    <location>
        <begin position="4"/>
        <end position="93"/>
    </location>
</feature>
<reference evidence="2 3" key="1">
    <citation type="submission" date="2021-01" db="EMBL/GenBank/DDBJ databases">
        <title>Whole genome shotgun sequence of Catellatospora bangladeshensis NBRC 107357.</title>
        <authorList>
            <person name="Komaki H."/>
            <person name="Tamura T."/>
        </authorList>
    </citation>
    <scope>NUCLEOTIDE SEQUENCE [LARGE SCALE GENOMIC DNA]</scope>
    <source>
        <strain evidence="2 3">NBRC 107357</strain>
    </source>
</reference>
<organism evidence="2 3">
    <name type="scientific">Catellatospora bangladeshensis</name>
    <dbReference type="NCBI Taxonomy" id="310355"/>
    <lineage>
        <taxon>Bacteria</taxon>
        <taxon>Bacillati</taxon>
        <taxon>Actinomycetota</taxon>
        <taxon>Actinomycetes</taxon>
        <taxon>Micromonosporales</taxon>
        <taxon>Micromonosporaceae</taxon>
        <taxon>Catellatospora</taxon>
    </lineage>
</organism>
<dbReference type="Proteomes" id="UP000601223">
    <property type="component" value="Unassembled WGS sequence"/>
</dbReference>
<name>A0A8J3JR70_9ACTN</name>
<dbReference type="EMBL" id="BONF01000019">
    <property type="protein sequence ID" value="GIF82339.1"/>
    <property type="molecule type" value="Genomic_DNA"/>
</dbReference>
<evidence type="ECO:0000259" key="1">
    <source>
        <dbReference type="PROSITE" id="PS51725"/>
    </source>
</evidence>
<sequence length="104" mass="11591">MAMFALVVRFDIRDAQSAVRFDELTEQAVEHIRAKEPGTLVYAAHKVDGEPLARVFYEVYADDQAFQAHEAARHVIAFHAAKDPLLVSHRVEFLSPTTATGLPT</sequence>
<dbReference type="SUPFAM" id="SSF54909">
    <property type="entry name" value="Dimeric alpha+beta barrel"/>
    <property type="match status" value="1"/>
</dbReference>
<proteinExistence type="predicted"/>
<dbReference type="Pfam" id="PF03992">
    <property type="entry name" value="ABM"/>
    <property type="match status" value="1"/>
</dbReference>
<evidence type="ECO:0000313" key="3">
    <source>
        <dbReference type="Proteomes" id="UP000601223"/>
    </source>
</evidence>
<dbReference type="AlphaFoldDB" id="A0A8J3JR70"/>
<dbReference type="InterPro" id="IPR007138">
    <property type="entry name" value="ABM_dom"/>
</dbReference>
<keyword evidence="3" id="KW-1185">Reference proteome</keyword>
<dbReference type="InterPro" id="IPR011008">
    <property type="entry name" value="Dimeric_a/b-barrel"/>
</dbReference>
<protein>
    <recommendedName>
        <fullName evidence="1">ABM domain-containing protein</fullName>
    </recommendedName>
</protein>
<accession>A0A8J3JR70</accession>
<dbReference type="PROSITE" id="PS51725">
    <property type="entry name" value="ABM"/>
    <property type="match status" value="1"/>
</dbReference>